<dbReference type="InterPro" id="IPR010753">
    <property type="entry name" value="DUF1330"/>
</dbReference>
<keyword evidence="3" id="KW-1185">Reference proteome</keyword>
<reference evidence="2 3" key="1">
    <citation type="submission" date="2015-04" db="EMBL/GenBank/DDBJ databases">
        <title>Genome sequence of aromatic hydrocarbons-degrading Sphingobium chungbukense DJ77.</title>
        <authorList>
            <person name="Kim Y.-C."/>
            <person name="Chae J.-C."/>
        </authorList>
    </citation>
    <scope>NUCLEOTIDE SEQUENCE [LARGE SCALE GENOMIC DNA]</scope>
    <source>
        <strain evidence="2 3">DJ77</strain>
    </source>
</reference>
<dbReference type="SUPFAM" id="SSF54909">
    <property type="entry name" value="Dimeric alpha+beta barrel"/>
    <property type="match status" value="1"/>
</dbReference>
<dbReference type="Pfam" id="PF07045">
    <property type="entry name" value="DUF1330"/>
    <property type="match status" value="1"/>
</dbReference>
<name>A0A0M3AQB5_9SPHN</name>
<evidence type="ECO:0000313" key="2">
    <source>
        <dbReference type="EMBL" id="KKW90714.1"/>
    </source>
</evidence>
<dbReference type="PANTHER" id="PTHR41521:SF4">
    <property type="entry name" value="BLR0684 PROTEIN"/>
    <property type="match status" value="1"/>
</dbReference>
<dbReference type="RefSeq" id="WP_046765214.1">
    <property type="nucleotide sequence ID" value="NZ_LBIC01000009.1"/>
</dbReference>
<dbReference type="Gene3D" id="3.30.70.100">
    <property type="match status" value="1"/>
</dbReference>
<proteinExistence type="predicted"/>
<dbReference type="EMBL" id="LBIC01000009">
    <property type="protein sequence ID" value="KKW90714.1"/>
    <property type="molecule type" value="Genomic_DNA"/>
</dbReference>
<comment type="caution">
    <text evidence="2">The sequence shown here is derived from an EMBL/GenBank/DDBJ whole genome shotgun (WGS) entry which is preliminary data.</text>
</comment>
<organism evidence="2 3">
    <name type="scientific">Sphingobium chungbukense</name>
    <dbReference type="NCBI Taxonomy" id="56193"/>
    <lineage>
        <taxon>Bacteria</taxon>
        <taxon>Pseudomonadati</taxon>
        <taxon>Pseudomonadota</taxon>
        <taxon>Alphaproteobacteria</taxon>
        <taxon>Sphingomonadales</taxon>
        <taxon>Sphingomonadaceae</taxon>
        <taxon>Sphingobium</taxon>
    </lineage>
</organism>
<evidence type="ECO:0000259" key="1">
    <source>
        <dbReference type="Pfam" id="PF07045"/>
    </source>
</evidence>
<protein>
    <recommendedName>
        <fullName evidence="1">DUF1330 domain-containing protein</fullName>
    </recommendedName>
</protein>
<dbReference type="PATRIC" id="fig|56193.3.peg.4076"/>
<feature type="domain" description="DUF1330" evidence="1">
    <location>
        <begin position="2"/>
        <end position="96"/>
    </location>
</feature>
<dbReference type="PANTHER" id="PTHR41521">
    <property type="match status" value="1"/>
</dbReference>
<sequence>MPAYMIVTATISDREAFLSGYGAKAAALVERFGGQYLMRAPGAQLLEGGFGDGGSVVISQWPSREAALAFWNSPEYGEARTLRQGVADCQVLLIEAPAIAS</sequence>
<gene>
    <name evidence="2" type="ORF">YP76_19365</name>
</gene>
<dbReference type="STRING" id="56193.YP76_19365"/>
<dbReference type="InterPro" id="IPR011008">
    <property type="entry name" value="Dimeric_a/b-barrel"/>
</dbReference>
<dbReference type="AlphaFoldDB" id="A0A0M3AQB5"/>
<evidence type="ECO:0000313" key="3">
    <source>
        <dbReference type="Proteomes" id="UP000033874"/>
    </source>
</evidence>
<dbReference type="Proteomes" id="UP000033874">
    <property type="component" value="Unassembled WGS sequence"/>
</dbReference>
<accession>A0A0M3AQB5</accession>